<feature type="domain" description="Outer membrane protein beta-barrel" evidence="2">
    <location>
        <begin position="25"/>
        <end position="184"/>
    </location>
</feature>
<evidence type="ECO:0000256" key="1">
    <source>
        <dbReference type="SAM" id="SignalP"/>
    </source>
</evidence>
<dbReference type="AlphaFoldDB" id="A0A9D9HLI2"/>
<organism evidence="3 4">
    <name type="scientific">Candidatus Cryptobacteroides intestinigallinarum</name>
    <dbReference type="NCBI Taxonomy" id="2840767"/>
    <lineage>
        <taxon>Bacteria</taxon>
        <taxon>Pseudomonadati</taxon>
        <taxon>Bacteroidota</taxon>
        <taxon>Bacteroidia</taxon>
        <taxon>Bacteroidales</taxon>
        <taxon>Candidatus Cryptobacteroides</taxon>
    </lineage>
</organism>
<dbReference type="EMBL" id="JADIMK010000068">
    <property type="protein sequence ID" value="MBO8456044.1"/>
    <property type="molecule type" value="Genomic_DNA"/>
</dbReference>
<evidence type="ECO:0000313" key="4">
    <source>
        <dbReference type="Proteomes" id="UP000823617"/>
    </source>
</evidence>
<reference evidence="3" key="2">
    <citation type="journal article" date="2021" name="PeerJ">
        <title>Extensive microbial diversity within the chicken gut microbiome revealed by metagenomics and culture.</title>
        <authorList>
            <person name="Gilroy R."/>
            <person name="Ravi A."/>
            <person name="Getino M."/>
            <person name="Pursley I."/>
            <person name="Horton D.L."/>
            <person name="Alikhan N.F."/>
            <person name="Baker D."/>
            <person name="Gharbi K."/>
            <person name="Hall N."/>
            <person name="Watson M."/>
            <person name="Adriaenssens E.M."/>
            <person name="Foster-Nyarko E."/>
            <person name="Jarju S."/>
            <person name="Secka A."/>
            <person name="Antonio M."/>
            <person name="Oren A."/>
            <person name="Chaudhuri R.R."/>
            <person name="La Ragione R."/>
            <person name="Hildebrand F."/>
            <person name="Pallen M.J."/>
        </authorList>
    </citation>
    <scope>NUCLEOTIDE SEQUENCE</scope>
    <source>
        <strain evidence="3">B1-3475</strain>
    </source>
</reference>
<accession>A0A9D9HLI2</accession>
<feature type="signal peptide" evidence="1">
    <location>
        <begin position="1"/>
        <end position="23"/>
    </location>
</feature>
<dbReference type="InterPro" id="IPR025665">
    <property type="entry name" value="Beta-barrel_OMP_2"/>
</dbReference>
<name>A0A9D9HLI2_9BACT</name>
<feature type="chain" id="PRO_5038789496" evidence="1">
    <location>
        <begin position="24"/>
        <end position="221"/>
    </location>
</feature>
<dbReference type="Pfam" id="PF13568">
    <property type="entry name" value="OMP_b-brl_2"/>
    <property type="match status" value="1"/>
</dbReference>
<comment type="caution">
    <text evidence="3">The sequence shown here is derived from an EMBL/GenBank/DDBJ whole genome shotgun (WGS) entry which is preliminary data.</text>
</comment>
<evidence type="ECO:0000259" key="2">
    <source>
        <dbReference type="Pfam" id="PF13568"/>
    </source>
</evidence>
<gene>
    <name evidence="3" type="ORF">IAC08_06530</name>
</gene>
<protein>
    <submittedName>
        <fullName evidence="3">PorT family protein</fullName>
    </submittedName>
</protein>
<dbReference type="Proteomes" id="UP000823617">
    <property type="component" value="Unassembled WGS sequence"/>
</dbReference>
<sequence>MRRSILFLTAIALLLFSAAPDAAAQIKYGVTGGFSFPHASNTMNRGTMTKFNAGVTCQFKLPLGFSIQPSLVYHVKGARVGSIEGLQGADLDLAIGYLELPVSFQWGPDLLLFRPFLDVTPYIGVGVNNELYCSAAGTEVFAGKNIWQGAGIARMEYGAGVGIGIEIWRFQVIGRYNWNFSSVYRADENTDTSSQAGWYTKGAFGNGSSFKGLTLSVSFLF</sequence>
<reference evidence="3" key="1">
    <citation type="submission" date="2020-10" db="EMBL/GenBank/DDBJ databases">
        <authorList>
            <person name="Gilroy R."/>
        </authorList>
    </citation>
    <scope>NUCLEOTIDE SEQUENCE</scope>
    <source>
        <strain evidence="3">B1-3475</strain>
    </source>
</reference>
<proteinExistence type="predicted"/>
<keyword evidence="1" id="KW-0732">Signal</keyword>
<evidence type="ECO:0000313" key="3">
    <source>
        <dbReference type="EMBL" id="MBO8456044.1"/>
    </source>
</evidence>